<feature type="region of interest" description="Disordered" evidence="1">
    <location>
        <begin position="256"/>
        <end position="279"/>
    </location>
</feature>
<organism evidence="2 3">
    <name type="scientific">Tetrahymena thermophila (strain SB210)</name>
    <dbReference type="NCBI Taxonomy" id="312017"/>
    <lineage>
        <taxon>Eukaryota</taxon>
        <taxon>Sar</taxon>
        <taxon>Alveolata</taxon>
        <taxon>Ciliophora</taxon>
        <taxon>Intramacronucleata</taxon>
        <taxon>Oligohymenophorea</taxon>
        <taxon>Hymenostomatida</taxon>
        <taxon>Tetrahymenina</taxon>
        <taxon>Tetrahymenidae</taxon>
        <taxon>Tetrahymena</taxon>
    </lineage>
</organism>
<dbReference type="InParanoid" id="Q22PC3"/>
<dbReference type="Proteomes" id="UP000009168">
    <property type="component" value="Unassembled WGS sequence"/>
</dbReference>
<dbReference type="KEGG" id="tet:TTHERM_00363200"/>
<name>Q22PC3_TETTS</name>
<evidence type="ECO:0000256" key="1">
    <source>
        <dbReference type="SAM" id="MobiDB-lite"/>
    </source>
</evidence>
<dbReference type="eggNOG" id="ENOG502SSBY">
    <property type="taxonomic scope" value="Eukaryota"/>
</dbReference>
<evidence type="ECO:0000313" key="2">
    <source>
        <dbReference type="EMBL" id="EAR87186.1"/>
    </source>
</evidence>
<reference evidence="3" key="1">
    <citation type="journal article" date="2006" name="PLoS Biol.">
        <title>Macronuclear genome sequence of the ciliate Tetrahymena thermophila, a model eukaryote.</title>
        <authorList>
            <person name="Eisen J.A."/>
            <person name="Coyne R.S."/>
            <person name="Wu M."/>
            <person name="Wu D."/>
            <person name="Thiagarajan M."/>
            <person name="Wortman J.R."/>
            <person name="Badger J.H."/>
            <person name="Ren Q."/>
            <person name="Amedeo P."/>
            <person name="Jones K.M."/>
            <person name="Tallon L.J."/>
            <person name="Delcher A.L."/>
            <person name="Salzberg S.L."/>
            <person name="Silva J.C."/>
            <person name="Haas B.J."/>
            <person name="Majoros W.H."/>
            <person name="Farzad M."/>
            <person name="Carlton J.M."/>
            <person name="Smith R.K. Jr."/>
            <person name="Garg J."/>
            <person name="Pearlman R.E."/>
            <person name="Karrer K.M."/>
            <person name="Sun L."/>
            <person name="Manning G."/>
            <person name="Elde N.C."/>
            <person name="Turkewitz A.P."/>
            <person name="Asai D.J."/>
            <person name="Wilkes D.E."/>
            <person name="Wang Y."/>
            <person name="Cai H."/>
            <person name="Collins K."/>
            <person name="Stewart B.A."/>
            <person name="Lee S.R."/>
            <person name="Wilamowska K."/>
            <person name="Weinberg Z."/>
            <person name="Ruzzo W.L."/>
            <person name="Wloga D."/>
            <person name="Gaertig J."/>
            <person name="Frankel J."/>
            <person name="Tsao C.-C."/>
            <person name="Gorovsky M.A."/>
            <person name="Keeling P.J."/>
            <person name="Waller R.F."/>
            <person name="Patron N.J."/>
            <person name="Cherry J.M."/>
            <person name="Stover N.A."/>
            <person name="Krieger C.J."/>
            <person name="del Toro C."/>
            <person name="Ryder H.F."/>
            <person name="Williamson S.C."/>
            <person name="Barbeau R.A."/>
            <person name="Hamilton E.P."/>
            <person name="Orias E."/>
        </authorList>
    </citation>
    <scope>NUCLEOTIDE SEQUENCE [LARGE SCALE GENOMIC DNA]</scope>
    <source>
        <strain evidence="3">SB210</strain>
    </source>
</reference>
<dbReference type="OrthoDB" id="312557at2759"/>
<accession>Q22PC3</accession>
<dbReference type="RefSeq" id="XP_001007431.1">
    <property type="nucleotide sequence ID" value="XM_001007431.3"/>
</dbReference>
<dbReference type="HOGENOM" id="CLU_999211_0_0_1"/>
<evidence type="ECO:0000313" key="3">
    <source>
        <dbReference type="Proteomes" id="UP000009168"/>
    </source>
</evidence>
<sequence>MPPRKNRPKDEQQELGLVQDTNSKYGQYNQIDNNYELQKYQTTNIDIVIFHQYKESKTLFQHQKAYINQNNEIVLSEILKNIKASGFEFTNAMISYFDPISDLYRYCGRDPLDHTVGVPISCINSNQLEIKLRCGQRNIVDMLIQEQKNKEENDETEARLNPTSANANQKNNRVKERKIGEVVEKVALWRRFYTGFYDENGKFINMPLDNAALKVGISKKTLDDYLLQIRCGKKYGFNFNKNLSERIGKLRSFVKSHKNKESNNQGYGGNDSGGEDNDA</sequence>
<gene>
    <name evidence="2" type="ORF">TTHERM_00363200</name>
</gene>
<dbReference type="AlphaFoldDB" id="Q22PC3"/>
<dbReference type="OMA" id="IDIVIFH"/>
<dbReference type="EMBL" id="GG662855">
    <property type="protein sequence ID" value="EAR87186.1"/>
    <property type="molecule type" value="Genomic_DNA"/>
</dbReference>
<dbReference type="GeneID" id="7842399"/>
<proteinExistence type="predicted"/>
<feature type="region of interest" description="Disordered" evidence="1">
    <location>
        <begin position="150"/>
        <end position="172"/>
    </location>
</feature>
<feature type="compositionally biased region" description="Polar residues" evidence="1">
    <location>
        <begin position="161"/>
        <end position="171"/>
    </location>
</feature>
<protein>
    <submittedName>
        <fullName evidence="2">Uncharacterized protein</fullName>
    </submittedName>
</protein>
<keyword evidence="3" id="KW-1185">Reference proteome</keyword>
<dbReference type="FunCoup" id="Q22PC3">
    <property type="interactions" value="26"/>
</dbReference>